<reference evidence="1" key="1">
    <citation type="submission" date="2019-11" db="EMBL/GenBank/DDBJ databases">
        <authorList>
            <person name="Feng L."/>
        </authorList>
    </citation>
    <scope>NUCLEOTIDE SEQUENCE</scope>
    <source>
        <strain evidence="1">BhanseniiLFYP23</strain>
    </source>
</reference>
<evidence type="ECO:0000313" key="1">
    <source>
        <dbReference type="EMBL" id="VYS76871.1"/>
    </source>
</evidence>
<gene>
    <name evidence="1" type="ORF">BHLFYP23_01510</name>
</gene>
<dbReference type="EMBL" id="CACRSY010000004">
    <property type="protein sequence ID" value="VYS76871.1"/>
    <property type="molecule type" value="Genomic_DNA"/>
</dbReference>
<proteinExistence type="predicted"/>
<organism evidence="1">
    <name type="scientific">Blautia hansenii</name>
    <name type="common">Ruminococcus hansenii</name>
    <dbReference type="NCBI Taxonomy" id="1322"/>
    <lineage>
        <taxon>Bacteria</taxon>
        <taxon>Bacillati</taxon>
        <taxon>Bacillota</taxon>
        <taxon>Clostridia</taxon>
        <taxon>Lachnospirales</taxon>
        <taxon>Lachnospiraceae</taxon>
        <taxon>Blautia</taxon>
    </lineage>
</organism>
<dbReference type="AlphaFoldDB" id="A0A6N2R9X0"/>
<sequence>MAEVSKSTGNYPLMTEDESILSMIDSNLHREKISFSKKAFAYKMKYDVLKKSGRKKVKLTTKQKRRVKTVIGSGGLCAGCAFFVTGTENQEIGQRKAK</sequence>
<protein>
    <submittedName>
        <fullName evidence="1">Uncharacterized protein</fullName>
    </submittedName>
</protein>
<name>A0A6N2R9X0_BLAHA</name>
<accession>A0A6N2R9X0</accession>
<dbReference type="RefSeq" id="WP_003021870.1">
    <property type="nucleotide sequence ID" value="NZ_CACRSY010000004.1"/>
</dbReference>